<evidence type="ECO:0000259" key="1">
    <source>
        <dbReference type="Pfam" id="PF01266"/>
    </source>
</evidence>
<keyword evidence="3" id="KW-1185">Reference proteome</keyword>
<dbReference type="EMBL" id="MPUH01000304">
    <property type="protein sequence ID" value="OMJ83432.1"/>
    <property type="molecule type" value="Genomic_DNA"/>
</dbReference>
<feature type="domain" description="FAD dependent oxidoreductase" evidence="1">
    <location>
        <begin position="5"/>
        <end position="414"/>
    </location>
</feature>
<dbReference type="Gene3D" id="3.30.9.10">
    <property type="entry name" value="D-Amino Acid Oxidase, subunit A, domain 2"/>
    <property type="match status" value="1"/>
</dbReference>
<evidence type="ECO:0000313" key="3">
    <source>
        <dbReference type="Proteomes" id="UP000187209"/>
    </source>
</evidence>
<dbReference type="InterPro" id="IPR006076">
    <property type="entry name" value="FAD-dep_OxRdtase"/>
</dbReference>
<dbReference type="Proteomes" id="UP000187209">
    <property type="component" value="Unassembled WGS sequence"/>
</dbReference>
<dbReference type="InterPro" id="IPR036188">
    <property type="entry name" value="FAD/NAD-bd_sf"/>
</dbReference>
<dbReference type="Gene3D" id="3.50.50.60">
    <property type="entry name" value="FAD/NAD(P)-binding domain"/>
    <property type="match status" value="2"/>
</dbReference>
<comment type="caution">
    <text evidence="2">The sequence shown here is derived from an EMBL/GenBank/DDBJ whole genome shotgun (WGS) entry which is preliminary data.</text>
</comment>
<proteinExistence type="predicted"/>
<dbReference type="PANTHER" id="PTHR13847">
    <property type="entry name" value="SARCOSINE DEHYDROGENASE-RELATED"/>
    <property type="match status" value="1"/>
</dbReference>
<name>A0A1R2C342_9CILI</name>
<dbReference type="AlphaFoldDB" id="A0A1R2C342"/>
<evidence type="ECO:0000313" key="2">
    <source>
        <dbReference type="EMBL" id="OMJ83432.1"/>
    </source>
</evidence>
<gene>
    <name evidence="2" type="ORF">SteCoe_15655</name>
</gene>
<dbReference type="Pfam" id="PF01266">
    <property type="entry name" value="DAO"/>
    <property type="match status" value="1"/>
</dbReference>
<sequence>MNDEKIIIIGGGIIGCSTAWMLKSLNPNLKVLILEKNNQIAHEHSFQSEGIFSAAMNTPWNGYKLLRQAIDDFDNPDSLISINPILFITIDFWIWALRFAYNSFFQFDKKIENIYKLARRTNDLHKRLYNDSRWKYNHLHENYLGKDAGTIEIFLSDIDFNGAKRRLEVLNKKYGERLCLYSNLSRCKDIEHHLNIDSIINVKGCMKNNSEHYSAYNTQKLAEYLMRIAIEEGARIEYKAEVEGFRFENNKVVAVKIKGGEEITGDKIIICCGAHSRKIGRLLGWTPPIWPVKGYSLNIEAPSRLKYSAAFTFDKPINIGSMGSYYRVSSFIEFSTIRDKDVNPEKCLYMLKNAQIILNLKKCDALGYWAFQRAVTVDDLPIIGKFPKLENVYINAGHGARSSSLCLASSELISHIILGQTPLINPHHYSPNRFWI</sequence>
<accession>A0A1R2C342</accession>
<dbReference type="PROSITE" id="PS51257">
    <property type="entry name" value="PROKAR_LIPOPROTEIN"/>
    <property type="match status" value="1"/>
</dbReference>
<dbReference type="OrthoDB" id="288786at2759"/>
<organism evidence="2 3">
    <name type="scientific">Stentor coeruleus</name>
    <dbReference type="NCBI Taxonomy" id="5963"/>
    <lineage>
        <taxon>Eukaryota</taxon>
        <taxon>Sar</taxon>
        <taxon>Alveolata</taxon>
        <taxon>Ciliophora</taxon>
        <taxon>Postciliodesmatophora</taxon>
        <taxon>Heterotrichea</taxon>
        <taxon>Heterotrichida</taxon>
        <taxon>Stentoridae</taxon>
        <taxon>Stentor</taxon>
    </lineage>
</organism>
<protein>
    <recommendedName>
        <fullName evidence="1">FAD dependent oxidoreductase domain-containing protein</fullName>
    </recommendedName>
</protein>
<dbReference type="GO" id="GO:0005737">
    <property type="term" value="C:cytoplasm"/>
    <property type="evidence" value="ECO:0007669"/>
    <property type="project" value="TreeGrafter"/>
</dbReference>
<dbReference type="SUPFAM" id="SSF51905">
    <property type="entry name" value="FAD/NAD(P)-binding domain"/>
    <property type="match status" value="1"/>
</dbReference>
<reference evidence="2 3" key="1">
    <citation type="submission" date="2016-11" db="EMBL/GenBank/DDBJ databases">
        <title>The macronuclear genome of Stentor coeruleus: a giant cell with tiny introns.</title>
        <authorList>
            <person name="Slabodnick M."/>
            <person name="Ruby J.G."/>
            <person name="Reiff S.B."/>
            <person name="Swart E.C."/>
            <person name="Gosai S."/>
            <person name="Prabakaran S."/>
            <person name="Witkowska E."/>
            <person name="Larue G.E."/>
            <person name="Fisher S."/>
            <person name="Freeman R.M."/>
            <person name="Gunawardena J."/>
            <person name="Chu W."/>
            <person name="Stover N.A."/>
            <person name="Gregory B.D."/>
            <person name="Nowacki M."/>
            <person name="Derisi J."/>
            <person name="Roy S.W."/>
            <person name="Marshall W.F."/>
            <person name="Sood P."/>
        </authorList>
    </citation>
    <scope>NUCLEOTIDE SEQUENCE [LARGE SCALE GENOMIC DNA]</scope>
    <source>
        <strain evidence="2">WM001</strain>
    </source>
</reference>